<dbReference type="EMBL" id="AQQW01000002">
    <property type="protein sequence ID" value="ETW13827.1"/>
    <property type="molecule type" value="Genomic_DNA"/>
</dbReference>
<evidence type="ECO:0000313" key="3">
    <source>
        <dbReference type="Proteomes" id="UP000019063"/>
    </source>
</evidence>
<comment type="caution">
    <text evidence="2">The sequence shown here is derived from an EMBL/GenBank/DDBJ whole genome shotgun (WGS) entry which is preliminary data.</text>
</comment>
<organism evidence="2 3">
    <name type="scientific">Roseivivax marinus</name>
    <dbReference type="NCBI Taxonomy" id="1379903"/>
    <lineage>
        <taxon>Bacteria</taxon>
        <taxon>Pseudomonadati</taxon>
        <taxon>Pseudomonadota</taxon>
        <taxon>Alphaproteobacteria</taxon>
        <taxon>Rhodobacterales</taxon>
        <taxon>Roseobacteraceae</taxon>
        <taxon>Roseivivax</taxon>
    </lineage>
</organism>
<protein>
    <submittedName>
        <fullName evidence="2">Uncharacterized protein</fullName>
    </submittedName>
</protein>
<accession>W4HM29</accession>
<sequence>MKRIILASALAITTATAGYAATEGQITEVQQYLPNYDVSTWSDPQIDQALNIITSTDSRSETTAKLESLAEGTEYVAAAPELTEAEVATLNEYVDGVDYSTIPQPTLDAALSVANSESSATDRAETIRELLMDDGMAVGDANTATSGEIALIRIHAPNVDVSTLTEPQVNTILSMIRSNDPNGLESEIEAVVAQ</sequence>
<reference evidence="2 3" key="1">
    <citation type="journal article" date="2014" name="Antonie Van Leeuwenhoek">
        <title>Roseivivax atlanticus sp. nov., isolated from surface seawater of the Atlantic Ocean.</title>
        <authorList>
            <person name="Li G."/>
            <person name="Lai Q."/>
            <person name="Liu X."/>
            <person name="Sun F."/>
            <person name="Shao Z."/>
        </authorList>
    </citation>
    <scope>NUCLEOTIDE SEQUENCE [LARGE SCALE GENOMIC DNA]</scope>
    <source>
        <strain evidence="2 3">22II-s10s</strain>
    </source>
</reference>
<dbReference type="AlphaFoldDB" id="W4HM29"/>
<evidence type="ECO:0000313" key="2">
    <source>
        <dbReference type="EMBL" id="ETW13827.1"/>
    </source>
</evidence>
<keyword evidence="1" id="KW-0732">Signal</keyword>
<dbReference type="eggNOG" id="ENOG5032SF5">
    <property type="taxonomic scope" value="Bacteria"/>
</dbReference>
<proteinExistence type="predicted"/>
<keyword evidence="3" id="KW-1185">Reference proteome</keyword>
<dbReference type="Proteomes" id="UP000019063">
    <property type="component" value="Unassembled WGS sequence"/>
</dbReference>
<evidence type="ECO:0000256" key="1">
    <source>
        <dbReference type="SAM" id="SignalP"/>
    </source>
</evidence>
<name>W4HM29_9RHOB</name>
<feature type="signal peptide" evidence="1">
    <location>
        <begin position="1"/>
        <end position="20"/>
    </location>
</feature>
<feature type="chain" id="PRO_5004841990" evidence="1">
    <location>
        <begin position="21"/>
        <end position="194"/>
    </location>
</feature>
<dbReference type="RefSeq" id="WP_043841994.1">
    <property type="nucleotide sequence ID" value="NZ_AQQW01000002.1"/>
</dbReference>
<dbReference type="OrthoDB" id="7870978at2"/>
<gene>
    <name evidence="2" type="ORF">ATO8_03016</name>
</gene>